<dbReference type="RefSeq" id="WP_108902251.1">
    <property type="nucleotide sequence ID" value="NZ_CP029187.1"/>
</dbReference>
<sequence length="200" mass="23356">MYKFLKPFLESFAALVALVVFSPIIIIVTILLYIQNNGKPFFYQRRPGKDQKPFDIIKFKSMTDAKDADGNLLPDNQRITAVGAFVRKTSIDEIPQLFNVLKWDMGIIGPRPLLFKYIPLYNDRQLRRHEVRPGMTGWAQINGRNSISWAEKFEMDVYYVENVTLWLDIKIFFMSFMKIFKKEGVNQSDDRPMEPFNGSN</sequence>
<dbReference type="InterPro" id="IPR003362">
    <property type="entry name" value="Bact_transf"/>
</dbReference>
<accession>A0A2S1SDJ9</accession>
<keyword evidence="2" id="KW-1133">Transmembrane helix</keyword>
<feature type="domain" description="Bacterial sugar transferase" evidence="3">
    <location>
        <begin position="6"/>
        <end position="181"/>
    </location>
</feature>
<keyword evidence="2" id="KW-0812">Transmembrane</keyword>
<name>A0A2S1SDJ9_9FLAO</name>
<keyword evidence="4" id="KW-0808">Transferase</keyword>
<evidence type="ECO:0000259" key="3">
    <source>
        <dbReference type="Pfam" id="PF02397"/>
    </source>
</evidence>
<protein>
    <submittedName>
        <fullName evidence="4">Lipid carrier--UDP-N-acetylgalactosaminyltransferase</fullName>
    </submittedName>
</protein>
<evidence type="ECO:0000313" key="4">
    <source>
        <dbReference type="EMBL" id="AWI24442.1"/>
    </source>
</evidence>
<dbReference type="GO" id="GO:0016780">
    <property type="term" value="F:phosphotransferase activity, for other substituted phosphate groups"/>
    <property type="evidence" value="ECO:0007669"/>
    <property type="project" value="TreeGrafter"/>
</dbReference>
<dbReference type="OrthoDB" id="9808602at2"/>
<evidence type="ECO:0000313" key="5">
    <source>
        <dbReference type="Proteomes" id="UP000244937"/>
    </source>
</evidence>
<dbReference type="Proteomes" id="UP000244937">
    <property type="component" value="Chromosome"/>
</dbReference>
<reference evidence="4 5" key="1">
    <citation type="submission" date="2018-05" db="EMBL/GenBank/DDBJ databases">
        <title>Genome sequencing of Flavobacterium sp. HYN0049.</title>
        <authorList>
            <person name="Yi H."/>
            <person name="Baek C."/>
        </authorList>
    </citation>
    <scope>NUCLEOTIDE SEQUENCE [LARGE SCALE GENOMIC DNA]</scope>
    <source>
        <strain evidence="4 5">HYN0049</strain>
    </source>
</reference>
<dbReference type="PANTHER" id="PTHR30576">
    <property type="entry name" value="COLANIC BIOSYNTHESIS UDP-GLUCOSE LIPID CARRIER TRANSFERASE"/>
    <property type="match status" value="1"/>
</dbReference>
<dbReference type="KEGG" id="fpal:HYN49_00240"/>
<comment type="similarity">
    <text evidence="1">Belongs to the bacterial sugar transferase family.</text>
</comment>
<dbReference type="PANTHER" id="PTHR30576:SF8">
    <property type="entry name" value="UNDECAPRENYL-PHOSPHATE GALACTOSE PHOSPHOTRANSFERASE"/>
    <property type="match status" value="1"/>
</dbReference>
<dbReference type="EMBL" id="CP029187">
    <property type="protein sequence ID" value="AWI24442.1"/>
    <property type="molecule type" value="Genomic_DNA"/>
</dbReference>
<organism evidence="4 5">
    <name type="scientific">Flavobacterium pallidum</name>
    <dbReference type="NCBI Taxonomy" id="2172098"/>
    <lineage>
        <taxon>Bacteria</taxon>
        <taxon>Pseudomonadati</taxon>
        <taxon>Bacteroidota</taxon>
        <taxon>Flavobacteriia</taxon>
        <taxon>Flavobacteriales</taxon>
        <taxon>Flavobacteriaceae</taxon>
        <taxon>Flavobacterium</taxon>
    </lineage>
</organism>
<feature type="transmembrane region" description="Helical" evidence="2">
    <location>
        <begin position="12"/>
        <end position="34"/>
    </location>
</feature>
<keyword evidence="5" id="KW-1185">Reference proteome</keyword>
<proteinExistence type="inferred from homology"/>
<evidence type="ECO:0000256" key="1">
    <source>
        <dbReference type="ARBA" id="ARBA00006464"/>
    </source>
</evidence>
<evidence type="ECO:0000256" key="2">
    <source>
        <dbReference type="SAM" id="Phobius"/>
    </source>
</evidence>
<dbReference type="Pfam" id="PF02397">
    <property type="entry name" value="Bac_transf"/>
    <property type="match status" value="1"/>
</dbReference>
<dbReference type="AlphaFoldDB" id="A0A2S1SDJ9"/>
<keyword evidence="2" id="KW-0472">Membrane</keyword>
<gene>
    <name evidence="4" type="ORF">HYN49_00240</name>
</gene>